<dbReference type="Proteomes" id="UP000198611">
    <property type="component" value="Unassembled WGS sequence"/>
</dbReference>
<dbReference type="InterPro" id="IPR001775">
    <property type="entry name" value="GspD/PilQ"/>
</dbReference>
<feature type="compositionally biased region" description="Basic and acidic residues" evidence="4">
    <location>
        <begin position="22"/>
        <end position="33"/>
    </location>
</feature>
<keyword evidence="1" id="KW-0813">Transport</keyword>
<feature type="region of interest" description="Disordered" evidence="4">
    <location>
        <begin position="162"/>
        <end position="197"/>
    </location>
</feature>
<feature type="compositionally biased region" description="Acidic residues" evidence="4">
    <location>
        <begin position="176"/>
        <end position="185"/>
    </location>
</feature>
<dbReference type="PROSITE" id="PS00875">
    <property type="entry name" value="T2SP_D"/>
    <property type="match status" value="1"/>
</dbReference>
<dbReference type="InterPro" id="IPR011662">
    <property type="entry name" value="Secretin/TonB_short_N"/>
</dbReference>
<dbReference type="PANTHER" id="PTHR30332">
    <property type="entry name" value="PROBABLE GENERAL SECRETION PATHWAY PROTEIN D"/>
    <property type="match status" value="1"/>
</dbReference>
<dbReference type="InterPro" id="IPR011514">
    <property type="entry name" value="Secretin_N_2"/>
</dbReference>
<dbReference type="InterPro" id="IPR004846">
    <property type="entry name" value="T2SS/T3SS_dom"/>
</dbReference>
<dbReference type="SMART" id="SM00965">
    <property type="entry name" value="STN"/>
    <property type="match status" value="1"/>
</dbReference>
<dbReference type="PROSITE" id="PS51257">
    <property type="entry name" value="PROKAR_LIPOPROTEIN"/>
    <property type="match status" value="1"/>
</dbReference>
<evidence type="ECO:0000313" key="7">
    <source>
        <dbReference type="Proteomes" id="UP000198611"/>
    </source>
</evidence>
<gene>
    <name evidence="6" type="ORF">SAMN05660831_00148</name>
</gene>
<dbReference type="InterPro" id="IPR004845">
    <property type="entry name" value="T2SS_GspD_CS"/>
</dbReference>
<dbReference type="AlphaFoldDB" id="A0A1I1N7N5"/>
<feature type="region of interest" description="Disordered" evidence="4">
    <location>
        <begin position="20"/>
        <end position="70"/>
    </location>
</feature>
<dbReference type="RefSeq" id="WP_093426843.1">
    <property type="nucleotide sequence ID" value="NZ_FOMJ01000001.1"/>
</dbReference>
<dbReference type="Pfam" id="PF07655">
    <property type="entry name" value="Secretin_N_2"/>
    <property type="match status" value="1"/>
</dbReference>
<name>A0A1I1N7N5_9GAMM</name>
<evidence type="ECO:0000256" key="4">
    <source>
        <dbReference type="SAM" id="MobiDB-lite"/>
    </source>
</evidence>
<dbReference type="GO" id="GO:0015627">
    <property type="term" value="C:type II protein secretion system complex"/>
    <property type="evidence" value="ECO:0007669"/>
    <property type="project" value="TreeGrafter"/>
</dbReference>
<dbReference type="OrthoDB" id="9775455at2"/>
<evidence type="ECO:0000256" key="1">
    <source>
        <dbReference type="ARBA" id="ARBA00022448"/>
    </source>
</evidence>
<dbReference type="STRING" id="1123397.SAMN05660831_00148"/>
<keyword evidence="2" id="KW-0472">Membrane</keyword>
<keyword evidence="3" id="KW-0998">Cell outer membrane</keyword>
<dbReference type="PRINTS" id="PR00811">
    <property type="entry name" value="BCTERIALGSPD"/>
</dbReference>
<dbReference type="InterPro" id="IPR050810">
    <property type="entry name" value="Bact_Secretion_Sys_Channel"/>
</dbReference>
<reference evidence="6 7" key="1">
    <citation type="submission" date="2016-10" db="EMBL/GenBank/DDBJ databases">
        <authorList>
            <person name="de Groot N.N."/>
        </authorList>
    </citation>
    <scope>NUCLEOTIDE SEQUENCE [LARGE SCALE GENOMIC DNA]</scope>
    <source>
        <strain evidence="6 7">HL3</strain>
    </source>
</reference>
<dbReference type="GO" id="GO:0019867">
    <property type="term" value="C:outer membrane"/>
    <property type="evidence" value="ECO:0007669"/>
    <property type="project" value="InterPro"/>
</dbReference>
<dbReference type="EMBL" id="FOMJ01000001">
    <property type="protein sequence ID" value="SFC93627.1"/>
    <property type="molecule type" value="Genomic_DNA"/>
</dbReference>
<accession>A0A1I1N7N5</accession>
<dbReference type="GO" id="GO:0009297">
    <property type="term" value="P:pilus assembly"/>
    <property type="evidence" value="ECO:0007669"/>
    <property type="project" value="InterPro"/>
</dbReference>
<dbReference type="InterPro" id="IPR013358">
    <property type="entry name" value="Pilus_biogenesis_MshL"/>
</dbReference>
<evidence type="ECO:0000256" key="2">
    <source>
        <dbReference type="ARBA" id="ARBA00023136"/>
    </source>
</evidence>
<evidence type="ECO:0000256" key="3">
    <source>
        <dbReference type="ARBA" id="ARBA00023237"/>
    </source>
</evidence>
<evidence type="ECO:0000259" key="5">
    <source>
        <dbReference type="SMART" id="SM00965"/>
    </source>
</evidence>
<dbReference type="GO" id="GO:0009306">
    <property type="term" value="P:protein secretion"/>
    <property type="evidence" value="ECO:0007669"/>
    <property type="project" value="InterPro"/>
</dbReference>
<feature type="domain" description="Secretin/TonB short N-terminal" evidence="5">
    <location>
        <begin position="96"/>
        <end position="144"/>
    </location>
</feature>
<dbReference type="PANTHER" id="PTHR30332:SF17">
    <property type="entry name" value="TYPE IV PILIATION SYSTEM PROTEIN DR_0774-RELATED"/>
    <property type="match status" value="1"/>
</dbReference>
<evidence type="ECO:0000313" key="6">
    <source>
        <dbReference type="EMBL" id="SFC93627.1"/>
    </source>
</evidence>
<keyword evidence="7" id="KW-1185">Reference proteome</keyword>
<dbReference type="Gene3D" id="3.30.1370.130">
    <property type="match status" value="1"/>
</dbReference>
<organism evidence="6 7">
    <name type="scientific">Thiohalospira halophila DSM 15071</name>
    <dbReference type="NCBI Taxonomy" id="1123397"/>
    <lineage>
        <taxon>Bacteria</taxon>
        <taxon>Pseudomonadati</taxon>
        <taxon>Pseudomonadota</taxon>
        <taxon>Gammaproteobacteria</taxon>
        <taxon>Thiohalospirales</taxon>
        <taxon>Thiohalospiraceae</taxon>
        <taxon>Thiohalospira</taxon>
    </lineage>
</organism>
<dbReference type="NCBIfam" id="TIGR02519">
    <property type="entry name" value="pilus_MshL"/>
    <property type="match status" value="1"/>
</dbReference>
<protein>
    <submittedName>
        <fullName evidence="6">MSHA biogenesis protein MshL</fullName>
    </submittedName>
</protein>
<dbReference type="Pfam" id="PF00263">
    <property type="entry name" value="Secretin"/>
    <property type="match status" value="1"/>
</dbReference>
<sequence length="541" mass="57990">MTRTPVPVIALALVTAAGCSTVEERSAERDQRLEAAMTVEEPPAESRPEADDRPDEPEVVLPPLSPAGEPEPRFNIAVEEVPARDFFHGLVEDTPYNIIVHPDVTGTLSLNLEDVTVPGTLEAVREVYGYEFEESPVGFTVRPPGEDARIFHLNYLNITRTGSSSTRVSSGRSEGSESEGDEEEGGSASGNRVSTESTSDLWAEVEAAVDNLIAADEDASATFSPQSGTVVVRAHSRVLREVEAFFQRLRNSLNRQVILEARILEVELSKGQQTGVNWSAVGSSSGREFQVGQTDGSGLEGETVTLGDVAQGTLETTGLGGMFAAGFQAGDFSAFIEALSTQGDVQVLSSPRVSTVNNQKAIIKVGTDSFYVTDFSTERDTTTGTTASNTRISDIELSPFFSGIALDVTPSIDAEGTITLHVQPSVSEVSGEVRSFSLGQDQEISIPIARSSTRRSDSIVRARDGEMVVIGGLIQDREEDTTSRVPVLGSLPLIGGLFRHQETTTTKSELVILIQPHVVGADTWRDSLEDFSGAAGELRER</sequence>
<feature type="compositionally biased region" description="Low complexity" evidence="4">
    <location>
        <begin position="162"/>
        <end position="173"/>
    </location>
</feature>
<proteinExistence type="predicted"/>